<keyword evidence="3" id="KW-1185">Reference proteome</keyword>
<protein>
    <submittedName>
        <fullName evidence="2">Uncharacterized protein</fullName>
    </submittedName>
</protein>
<dbReference type="EMBL" id="LNYW01000074">
    <property type="protein sequence ID" value="KTD56456.1"/>
    <property type="molecule type" value="Genomic_DNA"/>
</dbReference>
<gene>
    <name evidence="2" type="ORF">Lsha_2855</name>
</gene>
<reference evidence="2 3" key="1">
    <citation type="submission" date="2015-11" db="EMBL/GenBank/DDBJ databases">
        <title>Genomic analysis of 38 Legionella species identifies large and diverse effector repertoires.</title>
        <authorList>
            <person name="Burstein D."/>
            <person name="Amaro F."/>
            <person name="Zusman T."/>
            <person name="Lifshitz Z."/>
            <person name="Cohen O."/>
            <person name="Gilbert J.A."/>
            <person name="Pupko T."/>
            <person name="Shuman H.A."/>
            <person name="Segal G."/>
        </authorList>
    </citation>
    <scope>NUCLEOTIDE SEQUENCE [LARGE SCALE GENOMIC DNA]</scope>
    <source>
        <strain evidence="2 3">ATCC 49655</strain>
    </source>
</reference>
<feature type="compositionally biased region" description="Basic and acidic residues" evidence="1">
    <location>
        <begin position="323"/>
        <end position="338"/>
    </location>
</feature>
<accession>A0A0W0YHM5</accession>
<dbReference type="RefSeq" id="WP_018576386.1">
    <property type="nucleotide sequence ID" value="NZ_KB892385.1"/>
</dbReference>
<evidence type="ECO:0000256" key="1">
    <source>
        <dbReference type="SAM" id="MobiDB-lite"/>
    </source>
</evidence>
<dbReference type="PATRIC" id="fig|1122169.6.peg.3280"/>
<evidence type="ECO:0000313" key="3">
    <source>
        <dbReference type="Proteomes" id="UP000054600"/>
    </source>
</evidence>
<feature type="region of interest" description="Disordered" evidence="1">
    <location>
        <begin position="323"/>
        <end position="344"/>
    </location>
</feature>
<dbReference type="AlphaFoldDB" id="A0A0W0YHM5"/>
<organism evidence="2 3">
    <name type="scientific">Legionella shakespearei DSM 23087</name>
    <dbReference type="NCBI Taxonomy" id="1122169"/>
    <lineage>
        <taxon>Bacteria</taxon>
        <taxon>Pseudomonadati</taxon>
        <taxon>Pseudomonadota</taxon>
        <taxon>Gammaproteobacteria</taxon>
        <taxon>Legionellales</taxon>
        <taxon>Legionellaceae</taxon>
        <taxon>Legionella</taxon>
    </lineage>
</organism>
<evidence type="ECO:0000313" key="2">
    <source>
        <dbReference type="EMBL" id="KTD56456.1"/>
    </source>
</evidence>
<name>A0A0W0YHM5_9GAMM</name>
<comment type="caution">
    <text evidence="2">The sequence shown here is derived from an EMBL/GenBank/DDBJ whole genome shotgun (WGS) entry which is preliminary data.</text>
</comment>
<dbReference type="Proteomes" id="UP000054600">
    <property type="component" value="Unassembled WGS sequence"/>
</dbReference>
<proteinExistence type="predicted"/>
<sequence length="344" mass="40262">MNAKQIDIIIRMYEDKLGYLQRNHEAIRKLKSRRGTSAGSVLFPFLRYPAGSDMLVEEVYTNILKAVFENRFYQLKDLGEFKENLDKLYAVINMQDIAKLFGMFKFDEESPEEARQFLLSGCLNILGNTTKKPDEALEILIVLNKYVPANLVMTRLGFDFYHLYGEVLRSIDSPFELTILESRLSTQELEEIQSNYHCTGDMNFITFLRLIVAHHLIKSGNYLKVLDLRPLQSQHKYSSLLSDLFFNENFILGLKFLIDRELCSPHNILWIIDLYDKSFSKRLTSIVKLLEDNLAFLEQHKETKMEQPLVSLSCFANRKQRLNDQSKNHPENEPREGNHFYQRV</sequence>